<protein>
    <submittedName>
        <fullName evidence="2">Uncharacterized protein</fullName>
    </submittedName>
</protein>
<evidence type="ECO:0000256" key="1">
    <source>
        <dbReference type="SAM" id="Phobius"/>
    </source>
</evidence>
<organism evidence="2 3">
    <name type="scientific">Pleurodeles waltl</name>
    <name type="common">Iberian ribbed newt</name>
    <dbReference type="NCBI Taxonomy" id="8319"/>
    <lineage>
        <taxon>Eukaryota</taxon>
        <taxon>Metazoa</taxon>
        <taxon>Chordata</taxon>
        <taxon>Craniata</taxon>
        <taxon>Vertebrata</taxon>
        <taxon>Euteleostomi</taxon>
        <taxon>Amphibia</taxon>
        <taxon>Batrachia</taxon>
        <taxon>Caudata</taxon>
        <taxon>Salamandroidea</taxon>
        <taxon>Salamandridae</taxon>
        <taxon>Pleurodelinae</taxon>
        <taxon>Pleurodeles</taxon>
    </lineage>
</organism>
<keyword evidence="1" id="KW-1133">Transmembrane helix</keyword>
<evidence type="ECO:0000313" key="3">
    <source>
        <dbReference type="Proteomes" id="UP001066276"/>
    </source>
</evidence>
<gene>
    <name evidence="2" type="ORF">NDU88_003931</name>
</gene>
<keyword evidence="1" id="KW-0812">Transmembrane</keyword>
<feature type="transmembrane region" description="Helical" evidence="1">
    <location>
        <begin position="63"/>
        <end position="94"/>
    </location>
</feature>
<name>A0AAV7UZV8_PLEWA</name>
<proteinExistence type="predicted"/>
<comment type="caution">
    <text evidence="2">The sequence shown here is derived from an EMBL/GenBank/DDBJ whole genome shotgun (WGS) entry which is preliminary data.</text>
</comment>
<sequence>MGGWRWFICHDDRIVRVGCLRPTALSPLCFGAPVLRSRCGLALTVGSSRGCSISLECAGVRCLLYLFPLVLVSLCHFVLELGMLFCSFPAVFYAQLMVPNLSDLCPIWGLASTSGTQ</sequence>
<accession>A0AAV7UZV8</accession>
<dbReference type="AlphaFoldDB" id="A0AAV7UZV8"/>
<evidence type="ECO:0000313" key="2">
    <source>
        <dbReference type="EMBL" id="KAJ1194643.1"/>
    </source>
</evidence>
<keyword evidence="3" id="KW-1185">Reference proteome</keyword>
<dbReference type="Proteomes" id="UP001066276">
    <property type="component" value="Chromosome 2_2"/>
</dbReference>
<dbReference type="EMBL" id="JANPWB010000004">
    <property type="protein sequence ID" value="KAJ1194643.1"/>
    <property type="molecule type" value="Genomic_DNA"/>
</dbReference>
<keyword evidence="1" id="KW-0472">Membrane</keyword>
<reference evidence="2" key="1">
    <citation type="journal article" date="2022" name="bioRxiv">
        <title>Sequencing and chromosome-scale assembly of the giantPleurodeles waltlgenome.</title>
        <authorList>
            <person name="Brown T."/>
            <person name="Elewa A."/>
            <person name="Iarovenko S."/>
            <person name="Subramanian E."/>
            <person name="Araus A.J."/>
            <person name="Petzold A."/>
            <person name="Susuki M."/>
            <person name="Suzuki K.-i.T."/>
            <person name="Hayashi T."/>
            <person name="Toyoda A."/>
            <person name="Oliveira C."/>
            <person name="Osipova E."/>
            <person name="Leigh N.D."/>
            <person name="Simon A."/>
            <person name="Yun M.H."/>
        </authorList>
    </citation>
    <scope>NUCLEOTIDE SEQUENCE</scope>
    <source>
        <strain evidence="2">20211129_DDA</strain>
        <tissue evidence="2">Liver</tissue>
    </source>
</reference>